<evidence type="ECO:0000313" key="3">
    <source>
        <dbReference type="Proteomes" id="UP001597214"/>
    </source>
</evidence>
<keyword evidence="1" id="KW-0472">Membrane</keyword>
<reference evidence="3" key="1">
    <citation type="journal article" date="2019" name="Int. J. Syst. Evol. Microbiol.">
        <title>The Global Catalogue of Microorganisms (GCM) 10K type strain sequencing project: providing services to taxonomists for standard genome sequencing and annotation.</title>
        <authorList>
            <consortium name="The Broad Institute Genomics Platform"/>
            <consortium name="The Broad Institute Genome Sequencing Center for Infectious Disease"/>
            <person name="Wu L."/>
            <person name="Ma J."/>
        </authorList>
    </citation>
    <scope>NUCLEOTIDE SEQUENCE [LARGE SCALE GENOMIC DNA]</scope>
    <source>
        <strain evidence="3">CCUG 49339</strain>
    </source>
</reference>
<keyword evidence="1" id="KW-0812">Transmembrane</keyword>
<evidence type="ECO:0000313" key="2">
    <source>
        <dbReference type="EMBL" id="MFD1737517.1"/>
    </source>
</evidence>
<organism evidence="2 3">
    <name type="scientific">Bacillus salitolerans</name>
    <dbReference type="NCBI Taxonomy" id="1437434"/>
    <lineage>
        <taxon>Bacteria</taxon>
        <taxon>Bacillati</taxon>
        <taxon>Bacillota</taxon>
        <taxon>Bacilli</taxon>
        <taxon>Bacillales</taxon>
        <taxon>Bacillaceae</taxon>
        <taxon>Bacillus</taxon>
    </lineage>
</organism>
<sequence length="65" mass="7458">MMNTLKPREIGLVCPFFHTSYIEQVQTPFYGFSSYPLSKAYLFILLCILAFTSTSLGNLGRFFHV</sequence>
<evidence type="ECO:0000256" key="1">
    <source>
        <dbReference type="SAM" id="Phobius"/>
    </source>
</evidence>
<keyword evidence="1" id="KW-1133">Transmembrane helix</keyword>
<protein>
    <submittedName>
        <fullName evidence="2">Uncharacterized protein</fullName>
    </submittedName>
</protein>
<proteinExistence type="predicted"/>
<dbReference type="RefSeq" id="WP_377928720.1">
    <property type="nucleotide sequence ID" value="NZ_JBHUEM010000020.1"/>
</dbReference>
<name>A0ABW4LSL9_9BACI</name>
<dbReference type="EMBL" id="JBHUEM010000020">
    <property type="protein sequence ID" value="MFD1737517.1"/>
    <property type="molecule type" value="Genomic_DNA"/>
</dbReference>
<comment type="caution">
    <text evidence="2">The sequence shown here is derived from an EMBL/GenBank/DDBJ whole genome shotgun (WGS) entry which is preliminary data.</text>
</comment>
<keyword evidence="3" id="KW-1185">Reference proteome</keyword>
<feature type="transmembrane region" description="Helical" evidence="1">
    <location>
        <begin position="40"/>
        <end position="59"/>
    </location>
</feature>
<accession>A0ABW4LSL9</accession>
<dbReference type="Proteomes" id="UP001597214">
    <property type="component" value="Unassembled WGS sequence"/>
</dbReference>
<gene>
    <name evidence="2" type="ORF">ACFSCX_13235</name>
</gene>